<gene>
    <name evidence="3" type="ORF">M408DRAFT_157562</name>
</gene>
<keyword evidence="4" id="KW-1185">Reference proteome</keyword>
<dbReference type="Proteomes" id="UP000054097">
    <property type="component" value="Unassembled WGS sequence"/>
</dbReference>
<dbReference type="AlphaFoldDB" id="A0A0C3BNF6"/>
<dbReference type="GO" id="GO:0047499">
    <property type="term" value="F:calcium-independent phospholipase A2 activity"/>
    <property type="evidence" value="ECO:0007669"/>
    <property type="project" value="TreeGrafter"/>
</dbReference>
<dbReference type="OrthoDB" id="630895at2759"/>
<keyword evidence="2" id="KW-0442">Lipid degradation</keyword>
<protein>
    <recommendedName>
        <fullName evidence="5">PNPLA domain-containing protein</fullName>
    </recommendedName>
</protein>
<keyword evidence="2" id="KW-0443">Lipid metabolism</keyword>
<dbReference type="Gene3D" id="3.40.1090.10">
    <property type="entry name" value="Cytosolic phospholipase A2 catalytic domain"/>
    <property type="match status" value="1"/>
</dbReference>
<reference evidence="4" key="2">
    <citation type="submission" date="2015-01" db="EMBL/GenBank/DDBJ databases">
        <title>Evolutionary Origins and Diversification of the Mycorrhizal Mutualists.</title>
        <authorList>
            <consortium name="DOE Joint Genome Institute"/>
            <consortium name="Mycorrhizal Genomics Consortium"/>
            <person name="Kohler A."/>
            <person name="Kuo A."/>
            <person name="Nagy L.G."/>
            <person name="Floudas D."/>
            <person name="Copeland A."/>
            <person name="Barry K.W."/>
            <person name="Cichocki N."/>
            <person name="Veneault-Fourrey C."/>
            <person name="LaButti K."/>
            <person name="Lindquist E.A."/>
            <person name="Lipzen A."/>
            <person name="Lundell T."/>
            <person name="Morin E."/>
            <person name="Murat C."/>
            <person name="Riley R."/>
            <person name="Ohm R."/>
            <person name="Sun H."/>
            <person name="Tunlid A."/>
            <person name="Henrissat B."/>
            <person name="Grigoriev I.V."/>
            <person name="Hibbett D.S."/>
            <person name="Martin F."/>
        </authorList>
    </citation>
    <scope>NUCLEOTIDE SEQUENCE [LARGE SCALE GENOMIC DNA]</scope>
    <source>
        <strain evidence="4">MAFF 305830</strain>
    </source>
</reference>
<dbReference type="InterPro" id="IPR016035">
    <property type="entry name" value="Acyl_Trfase/lysoPLipase"/>
</dbReference>
<keyword evidence="1" id="KW-0378">Hydrolase</keyword>
<evidence type="ECO:0008006" key="5">
    <source>
        <dbReference type="Google" id="ProtNLM"/>
    </source>
</evidence>
<dbReference type="EMBL" id="KN824278">
    <property type="protein sequence ID" value="KIM33599.1"/>
    <property type="molecule type" value="Genomic_DNA"/>
</dbReference>
<dbReference type="GO" id="GO:0016020">
    <property type="term" value="C:membrane"/>
    <property type="evidence" value="ECO:0007669"/>
    <property type="project" value="TreeGrafter"/>
</dbReference>
<name>A0A0C3BNF6_SERVB</name>
<dbReference type="SUPFAM" id="SSF52151">
    <property type="entry name" value="FabD/lysophospholipase-like"/>
    <property type="match status" value="1"/>
</dbReference>
<accession>A0A0C3BNF6</accession>
<dbReference type="GO" id="GO:0016042">
    <property type="term" value="P:lipid catabolic process"/>
    <property type="evidence" value="ECO:0007669"/>
    <property type="project" value="UniProtKB-KW"/>
</dbReference>
<evidence type="ECO:0000313" key="4">
    <source>
        <dbReference type="Proteomes" id="UP000054097"/>
    </source>
</evidence>
<evidence type="ECO:0000256" key="1">
    <source>
        <dbReference type="ARBA" id="ARBA00022801"/>
    </source>
</evidence>
<proteinExistence type="predicted"/>
<evidence type="ECO:0000256" key="2">
    <source>
        <dbReference type="ARBA" id="ARBA00022963"/>
    </source>
</evidence>
<organism evidence="3 4">
    <name type="scientific">Serendipita vermifera MAFF 305830</name>
    <dbReference type="NCBI Taxonomy" id="933852"/>
    <lineage>
        <taxon>Eukaryota</taxon>
        <taxon>Fungi</taxon>
        <taxon>Dikarya</taxon>
        <taxon>Basidiomycota</taxon>
        <taxon>Agaricomycotina</taxon>
        <taxon>Agaricomycetes</taxon>
        <taxon>Sebacinales</taxon>
        <taxon>Serendipitaceae</taxon>
        <taxon>Serendipita</taxon>
    </lineage>
</organism>
<dbReference type="GO" id="GO:0019369">
    <property type="term" value="P:arachidonate metabolic process"/>
    <property type="evidence" value="ECO:0007669"/>
    <property type="project" value="TreeGrafter"/>
</dbReference>
<sequence>MTVDQAIDTVLTIASAAFPFDPDIKLDPETRTRQIRVAIEKVLDTRGIHTTAKLFEKHDPPKECKVVIYATTSTNVSHPQALRNYRSRGSSLDPTIVETLCATLATPQFFAPVKIGARGREQDFVGGPVGVNNPTRELLKEANIIYSGEKRVAQIISLGAGLPSTATSHIVDQAKIAEHYIHSLITDCETVASELYTRLLTVNAYVRFNVNFGTETLA</sequence>
<reference evidence="3 4" key="1">
    <citation type="submission" date="2014-04" db="EMBL/GenBank/DDBJ databases">
        <authorList>
            <consortium name="DOE Joint Genome Institute"/>
            <person name="Kuo A."/>
            <person name="Zuccaro A."/>
            <person name="Kohler A."/>
            <person name="Nagy L.G."/>
            <person name="Floudas D."/>
            <person name="Copeland A."/>
            <person name="Barry K.W."/>
            <person name="Cichocki N."/>
            <person name="Veneault-Fourrey C."/>
            <person name="LaButti K."/>
            <person name="Lindquist E.A."/>
            <person name="Lipzen A."/>
            <person name="Lundell T."/>
            <person name="Morin E."/>
            <person name="Murat C."/>
            <person name="Sun H."/>
            <person name="Tunlid A."/>
            <person name="Henrissat B."/>
            <person name="Grigoriev I.V."/>
            <person name="Hibbett D.S."/>
            <person name="Martin F."/>
            <person name="Nordberg H.P."/>
            <person name="Cantor M.N."/>
            <person name="Hua S.X."/>
        </authorList>
    </citation>
    <scope>NUCLEOTIDE SEQUENCE [LARGE SCALE GENOMIC DNA]</scope>
    <source>
        <strain evidence="3 4">MAFF 305830</strain>
    </source>
</reference>
<dbReference type="PANTHER" id="PTHR24185:SF1">
    <property type="entry name" value="CALCIUM-INDEPENDENT PHOSPHOLIPASE A2-GAMMA"/>
    <property type="match status" value="1"/>
</dbReference>
<dbReference type="PANTHER" id="PTHR24185">
    <property type="entry name" value="CALCIUM-INDEPENDENT PHOSPHOLIPASE A2-GAMMA"/>
    <property type="match status" value="1"/>
</dbReference>
<dbReference type="HOGENOM" id="CLU_000288_144_2_1"/>
<evidence type="ECO:0000313" key="3">
    <source>
        <dbReference type="EMBL" id="KIM33599.1"/>
    </source>
</evidence>